<accession>A0A9W8EA85</accession>
<keyword evidence="4" id="KW-1185">Reference proteome</keyword>
<feature type="compositionally biased region" description="Polar residues" evidence="1">
    <location>
        <begin position="165"/>
        <end position="174"/>
    </location>
</feature>
<dbReference type="PROSITE" id="PS51518">
    <property type="entry name" value="SGF29_C"/>
    <property type="match status" value="1"/>
</dbReference>
<dbReference type="InterPro" id="IPR055264">
    <property type="entry name" value="BOD1/SHG1_dom"/>
</dbReference>
<dbReference type="InterPro" id="IPR010750">
    <property type="entry name" value="SGF29_tudor-like_dom"/>
</dbReference>
<reference evidence="3" key="1">
    <citation type="submission" date="2022-07" db="EMBL/GenBank/DDBJ databases">
        <title>Phylogenomic reconstructions and comparative analyses of Kickxellomycotina fungi.</title>
        <authorList>
            <person name="Reynolds N.K."/>
            <person name="Stajich J.E."/>
            <person name="Barry K."/>
            <person name="Grigoriev I.V."/>
            <person name="Crous P."/>
            <person name="Smith M.E."/>
        </authorList>
    </citation>
    <scope>NUCLEOTIDE SEQUENCE</scope>
    <source>
        <strain evidence="3">RSA 567</strain>
    </source>
</reference>
<dbReference type="Pfam" id="PF05205">
    <property type="entry name" value="COMPASS-Shg1"/>
    <property type="match status" value="1"/>
</dbReference>
<proteinExistence type="predicted"/>
<feature type="region of interest" description="Disordered" evidence="1">
    <location>
        <begin position="109"/>
        <end position="178"/>
    </location>
</feature>
<feature type="compositionally biased region" description="Low complexity" evidence="1">
    <location>
        <begin position="362"/>
        <end position="385"/>
    </location>
</feature>
<dbReference type="Proteomes" id="UP001151582">
    <property type="component" value="Unassembled WGS sequence"/>
</dbReference>
<dbReference type="EMBL" id="JANBQB010000072">
    <property type="protein sequence ID" value="KAJ1983048.1"/>
    <property type="molecule type" value="Genomic_DNA"/>
</dbReference>
<evidence type="ECO:0000256" key="1">
    <source>
        <dbReference type="SAM" id="MobiDB-lite"/>
    </source>
</evidence>
<dbReference type="Pfam" id="PF07039">
    <property type="entry name" value="SGF29_Tudor"/>
    <property type="match status" value="1"/>
</dbReference>
<dbReference type="AlphaFoldDB" id="A0A9W8EA85"/>
<name>A0A9W8EA85_9FUNG</name>
<evidence type="ECO:0000313" key="3">
    <source>
        <dbReference type="EMBL" id="KAJ1983048.1"/>
    </source>
</evidence>
<sequence length="439" mass="47473">MTPEEVVQQIKQSGAFDQLREQLLTNFKETSAHTDLCDQIATIVNDLADNPQLPHWRNRQFVLNKVQKQLEASPVFAALRQVINNQLIPDTTYQAALHRSVDQAIDQLANHASPPPPLSPSVASASPTAAAQPLSSKPPSQDASALIRSLLGPSTYSGSKRPGSTRPTQHTKLSSLPKPPLAVGQLVAAFIPLDSESTTAPDPKSDRCLLVSIADITHTEPRYTIRDISVDPHDAQEEWRVSSSRIIALTTAEHFAVRDMVFAVFRDDGDDDFTTELYRGKVAKVGQHELRVKFFGGDSCNVPLGKAFKLSRIVRPKPTMVADTALPIPSTSHADIPAKLPAHGQTAVPSETPRPKDAIKDPLITTTTSPTLPPLASKPSSPMPSNTSNLTLDAKVKDALDVSQTLGHELGDDALDHDEVSSLSSLASDMFESMDIEDP</sequence>
<comment type="caution">
    <text evidence="3">The sequence shown here is derived from an EMBL/GenBank/DDBJ whole genome shotgun (WGS) entry which is preliminary data.</text>
</comment>
<organism evidence="3 4">
    <name type="scientific">Dimargaris verticillata</name>
    <dbReference type="NCBI Taxonomy" id="2761393"/>
    <lineage>
        <taxon>Eukaryota</taxon>
        <taxon>Fungi</taxon>
        <taxon>Fungi incertae sedis</taxon>
        <taxon>Zoopagomycota</taxon>
        <taxon>Kickxellomycotina</taxon>
        <taxon>Dimargaritomycetes</taxon>
        <taxon>Dimargaritales</taxon>
        <taxon>Dimargaritaceae</taxon>
        <taxon>Dimargaris</taxon>
    </lineage>
</organism>
<evidence type="ECO:0000259" key="2">
    <source>
        <dbReference type="PROSITE" id="PS51518"/>
    </source>
</evidence>
<gene>
    <name evidence="3" type="ORF">H4R34_001504</name>
</gene>
<feature type="region of interest" description="Disordered" evidence="1">
    <location>
        <begin position="343"/>
        <end position="389"/>
    </location>
</feature>
<feature type="domain" description="SGF29 C-terminal" evidence="2">
    <location>
        <begin position="177"/>
        <end position="320"/>
    </location>
</feature>
<feature type="compositionally biased region" description="Low complexity" evidence="1">
    <location>
        <begin position="120"/>
        <end position="135"/>
    </location>
</feature>
<evidence type="ECO:0000313" key="4">
    <source>
        <dbReference type="Proteomes" id="UP001151582"/>
    </source>
</evidence>
<protein>
    <recommendedName>
        <fullName evidence="2">SGF29 C-terminal domain-containing protein</fullName>
    </recommendedName>
</protein>
<dbReference type="OrthoDB" id="5579731at2759"/>